<evidence type="ECO:0000313" key="3">
    <source>
        <dbReference type="EMBL" id="RPE93845.1"/>
    </source>
</evidence>
<keyword evidence="1" id="KW-0175">Coiled coil</keyword>
<reference evidence="2 5" key="1">
    <citation type="submission" date="2016-03" db="EMBL/GenBank/DDBJ databases">
        <authorList>
            <person name="Hansen M.J."/>
            <person name="Bojesen A.M."/>
            <person name="Planet P."/>
        </authorList>
    </citation>
    <scope>NUCLEOTIDE SEQUENCE [LARGE SCALE GENOMIC DNA]</scope>
    <source>
        <strain evidence="2 5">HPA 21</strain>
    </source>
</reference>
<gene>
    <name evidence="2" type="ORF">A4G17_01935</name>
    <name evidence="3" type="ORF">EDC49_1360</name>
</gene>
<accession>A0AAE6X3T2</accession>
<feature type="coiled-coil region" evidence="1">
    <location>
        <begin position="230"/>
        <end position="264"/>
    </location>
</feature>
<evidence type="ECO:0000313" key="5">
    <source>
        <dbReference type="Proteomes" id="UP000502287"/>
    </source>
</evidence>
<sequence>MLIPNRTSYTLSQALDYLKKHHNYDLLEIADLIHFARNGLLKTVIRMECSNQAIYSIGGIECNIKIISFWESHTVLYKNNHLEVIKYTDALISDRYQFNSRYLYLSGSLDTVDRFGDRKTIDFIHHQNDFIELELRHLYMLSIQGYFDLPKEAFYGNEHSITSQKRIKVPKSFPIQSVKRDENDILVTMSFEINFNLVDVALRNDDTFELSLDQIEILHDDLIRFIQLNENNDVHKIKEYQDKIEQLEKQVAQLHQQLESQNQVILLNEFMENDRLALAIQTRKTYWQAYDEALNNAPKSTAIVADLQQKYNLSQKQAQAIEIIACPLNRN</sequence>
<dbReference type="RefSeq" id="WP_123956992.1">
    <property type="nucleotide sequence ID" value="NZ_CP015029.1"/>
</dbReference>
<dbReference type="Proteomes" id="UP000502287">
    <property type="component" value="Chromosome"/>
</dbReference>
<dbReference type="EMBL" id="RKQT01000002">
    <property type="protein sequence ID" value="RPE93845.1"/>
    <property type="molecule type" value="Genomic_DNA"/>
</dbReference>
<keyword evidence="4" id="KW-1185">Reference proteome</keyword>
<evidence type="ECO:0000313" key="4">
    <source>
        <dbReference type="Proteomes" id="UP000276901"/>
    </source>
</evidence>
<organism evidence="2 5">
    <name type="scientific">Frederiksenia canicola</name>
    <dbReference type="NCBI Taxonomy" id="123824"/>
    <lineage>
        <taxon>Bacteria</taxon>
        <taxon>Pseudomonadati</taxon>
        <taxon>Pseudomonadota</taxon>
        <taxon>Gammaproteobacteria</taxon>
        <taxon>Pasteurellales</taxon>
        <taxon>Pasteurellaceae</taxon>
        <taxon>Frederiksenia</taxon>
    </lineage>
</organism>
<dbReference type="EMBL" id="CP015029">
    <property type="protein sequence ID" value="QIM64300.1"/>
    <property type="molecule type" value="Genomic_DNA"/>
</dbReference>
<protein>
    <submittedName>
        <fullName evidence="2">Uncharacterized protein</fullName>
    </submittedName>
</protein>
<dbReference type="KEGG" id="fcl:A4G17_01935"/>
<name>A0AAE6X3T2_9PAST</name>
<proteinExistence type="predicted"/>
<reference evidence="3 4" key="2">
    <citation type="submission" date="2018-11" db="EMBL/GenBank/DDBJ databases">
        <title>Genomic Encyclopedia of Type Strains, Phase IV (KMG-IV): sequencing the most valuable type-strain genomes for metagenomic binning, comparative biology and taxonomic classification.</title>
        <authorList>
            <person name="Goeker M."/>
        </authorList>
    </citation>
    <scope>NUCLEOTIDE SEQUENCE [LARGE SCALE GENOMIC DNA]</scope>
    <source>
        <strain evidence="3 4">DSM 25797</strain>
    </source>
</reference>
<dbReference type="Proteomes" id="UP000276901">
    <property type="component" value="Unassembled WGS sequence"/>
</dbReference>
<evidence type="ECO:0000256" key="1">
    <source>
        <dbReference type="SAM" id="Coils"/>
    </source>
</evidence>
<evidence type="ECO:0000313" key="2">
    <source>
        <dbReference type="EMBL" id="QIM64300.1"/>
    </source>
</evidence>
<dbReference type="AlphaFoldDB" id="A0AAE6X3T2"/>